<gene>
    <name evidence="3" type="ORF">ACHAW5_003394</name>
</gene>
<reference evidence="3 4" key="1">
    <citation type="submission" date="2024-10" db="EMBL/GenBank/DDBJ databases">
        <title>Updated reference genomes for cyclostephanoid diatoms.</title>
        <authorList>
            <person name="Roberts W.R."/>
            <person name="Alverson A.J."/>
        </authorList>
    </citation>
    <scope>NUCLEOTIDE SEQUENCE [LARGE SCALE GENOMIC DNA]</scope>
    <source>
        <strain evidence="3 4">AJA276-08</strain>
    </source>
</reference>
<keyword evidence="2" id="KW-1133">Transmembrane helix</keyword>
<sequence>MELCFSLRPPKNFKLKKKGVVFCVPRSIGSILAADSDLWSPGVLVLVDSTVEKKTEKDCMVLLNITPSEDPTAPDIEEDGEAGGQRAHFFLCTHSFNIMGRAAASYPVSRVCLFRTITWILILLTSSFVSFYVGVWTGIGIRSSGSGEGPGGKDGTVSSPQNLAELHRKAEELAKQIVASQLDDLCKKVSPASPKEEPHTSPNNGGGSPLFSDSLSHFVQGLARVSGAT</sequence>
<evidence type="ECO:0000313" key="4">
    <source>
        <dbReference type="Proteomes" id="UP001530315"/>
    </source>
</evidence>
<protein>
    <submittedName>
        <fullName evidence="3">Uncharacterized protein</fullName>
    </submittedName>
</protein>
<keyword evidence="2" id="KW-0812">Transmembrane</keyword>
<keyword evidence="4" id="KW-1185">Reference proteome</keyword>
<dbReference type="Proteomes" id="UP001530315">
    <property type="component" value="Unassembled WGS sequence"/>
</dbReference>
<proteinExistence type="predicted"/>
<name>A0ABD3NPP0_9STRA</name>
<dbReference type="AlphaFoldDB" id="A0ABD3NPP0"/>
<evidence type="ECO:0000256" key="1">
    <source>
        <dbReference type="SAM" id="MobiDB-lite"/>
    </source>
</evidence>
<feature type="region of interest" description="Disordered" evidence="1">
    <location>
        <begin position="189"/>
        <end position="213"/>
    </location>
</feature>
<evidence type="ECO:0000256" key="2">
    <source>
        <dbReference type="SAM" id="Phobius"/>
    </source>
</evidence>
<dbReference type="EMBL" id="JALLAZ020001260">
    <property type="protein sequence ID" value="KAL3777868.1"/>
    <property type="molecule type" value="Genomic_DNA"/>
</dbReference>
<comment type="caution">
    <text evidence="3">The sequence shown here is derived from an EMBL/GenBank/DDBJ whole genome shotgun (WGS) entry which is preliminary data.</text>
</comment>
<keyword evidence="2" id="KW-0472">Membrane</keyword>
<organism evidence="3 4">
    <name type="scientific">Stephanodiscus triporus</name>
    <dbReference type="NCBI Taxonomy" id="2934178"/>
    <lineage>
        <taxon>Eukaryota</taxon>
        <taxon>Sar</taxon>
        <taxon>Stramenopiles</taxon>
        <taxon>Ochrophyta</taxon>
        <taxon>Bacillariophyta</taxon>
        <taxon>Coscinodiscophyceae</taxon>
        <taxon>Thalassiosirophycidae</taxon>
        <taxon>Stephanodiscales</taxon>
        <taxon>Stephanodiscaceae</taxon>
        <taxon>Stephanodiscus</taxon>
    </lineage>
</organism>
<feature type="transmembrane region" description="Helical" evidence="2">
    <location>
        <begin position="117"/>
        <end position="139"/>
    </location>
</feature>
<evidence type="ECO:0000313" key="3">
    <source>
        <dbReference type="EMBL" id="KAL3777868.1"/>
    </source>
</evidence>
<accession>A0ABD3NPP0</accession>